<keyword evidence="2" id="KW-1185">Reference proteome</keyword>
<reference evidence="3" key="1">
    <citation type="submission" date="2022-11" db="UniProtKB">
        <authorList>
            <consortium name="WormBaseParasite"/>
        </authorList>
    </citation>
    <scope>IDENTIFICATION</scope>
</reference>
<proteinExistence type="predicted"/>
<protein>
    <submittedName>
        <fullName evidence="3">Protein quiver</fullName>
    </submittedName>
</protein>
<accession>A0A914W900</accession>
<evidence type="ECO:0000256" key="1">
    <source>
        <dbReference type="SAM" id="SignalP"/>
    </source>
</evidence>
<name>A0A914W900_9BILA</name>
<feature type="signal peptide" evidence="1">
    <location>
        <begin position="1"/>
        <end position="25"/>
    </location>
</feature>
<dbReference type="AlphaFoldDB" id="A0A914W900"/>
<keyword evidence="1" id="KW-0732">Signal</keyword>
<feature type="chain" id="PRO_5037502277" evidence="1">
    <location>
        <begin position="26"/>
        <end position="143"/>
    </location>
</feature>
<evidence type="ECO:0000313" key="2">
    <source>
        <dbReference type="Proteomes" id="UP000887566"/>
    </source>
</evidence>
<dbReference type="Proteomes" id="UP000887566">
    <property type="component" value="Unplaced"/>
</dbReference>
<organism evidence="2 3">
    <name type="scientific">Plectus sambesii</name>
    <dbReference type="NCBI Taxonomy" id="2011161"/>
    <lineage>
        <taxon>Eukaryota</taxon>
        <taxon>Metazoa</taxon>
        <taxon>Ecdysozoa</taxon>
        <taxon>Nematoda</taxon>
        <taxon>Chromadorea</taxon>
        <taxon>Plectida</taxon>
        <taxon>Plectina</taxon>
        <taxon>Plectoidea</taxon>
        <taxon>Plectidae</taxon>
        <taxon>Plectus</taxon>
    </lineage>
</organism>
<sequence>MARSSGPLLVLQLFFYVIWMGSTASALMCIQCDQRLNNTDHCLNGSVVNCALVTGVANTSYHVCVKILTKYYNGQFPWVQSGCNLVTRFNGVGSCDMTPSIAGDVTTCTCNNVDYCNGIGGFEPASVVALVLTAVMLVAMQRV</sequence>
<dbReference type="WBParaSite" id="PSAMB.scaffold3358size18602.g21185.t1">
    <property type="protein sequence ID" value="PSAMB.scaffold3358size18602.g21185.t1"/>
    <property type="gene ID" value="PSAMB.scaffold3358size18602.g21185"/>
</dbReference>
<evidence type="ECO:0000313" key="3">
    <source>
        <dbReference type="WBParaSite" id="PSAMB.scaffold3358size18602.g21185.t1"/>
    </source>
</evidence>